<dbReference type="InterPro" id="IPR052192">
    <property type="entry name" value="Insect_Ionotropic_Sensory_Rcpt"/>
</dbReference>
<keyword evidence="11" id="KW-1071">Ligand-gated ion channel</keyword>
<feature type="transmembrane region" description="Helical" evidence="14">
    <location>
        <begin position="277"/>
        <end position="298"/>
    </location>
</feature>
<dbReference type="InterPro" id="IPR019594">
    <property type="entry name" value="Glu/Gly-bd"/>
</dbReference>
<evidence type="ECO:0000256" key="9">
    <source>
        <dbReference type="ARBA" id="ARBA00023170"/>
    </source>
</evidence>
<evidence type="ECO:0000256" key="7">
    <source>
        <dbReference type="ARBA" id="ARBA00023065"/>
    </source>
</evidence>
<protein>
    <recommendedName>
        <fullName evidence="19">Ionotropic receptor 76b</fullName>
    </recommendedName>
</protein>
<keyword evidence="8 14" id="KW-0472">Membrane</keyword>
<evidence type="ECO:0000256" key="11">
    <source>
        <dbReference type="ARBA" id="ARBA00023286"/>
    </source>
</evidence>
<feature type="compositionally biased region" description="Low complexity" evidence="13">
    <location>
        <begin position="515"/>
        <end position="526"/>
    </location>
</feature>
<organism evidence="17 18">
    <name type="scientific">Culex pipiens pipiens</name>
    <name type="common">Northern house mosquito</name>
    <dbReference type="NCBI Taxonomy" id="38569"/>
    <lineage>
        <taxon>Eukaryota</taxon>
        <taxon>Metazoa</taxon>
        <taxon>Ecdysozoa</taxon>
        <taxon>Arthropoda</taxon>
        <taxon>Hexapoda</taxon>
        <taxon>Insecta</taxon>
        <taxon>Pterygota</taxon>
        <taxon>Neoptera</taxon>
        <taxon>Endopterygota</taxon>
        <taxon>Diptera</taxon>
        <taxon>Nematocera</taxon>
        <taxon>Culicoidea</taxon>
        <taxon>Culicidae</taxon>
        <taxon>Culicinae</taxon>
        <taxon>Culicini</taxon>
        <taxon>Culex</taxon>
        <taxon>Culex</taxon>
    </lineage>
</organism>
<evidence type="ECO:0000256" key="2">
    <source>
        <dbReference type="ARBA" id="ARBA00008685"/>
    </source>
</evidence>
<dbReference type="Pfam" id="PF10613">
    <property type="entry name" value="Lig_chan-Glu_bd"/>
    <property type="match status" value="1"/>
</dbReference>
<comment type="similarity">
    <text evidence="2">Belongs to the glutamate-gated ion channel (TC 1.A.10.1) family.</text>
</comment>
<evidence type="ECO:0000256" key="6">
    <source>
        <dbReference type="ARBA" id="ARBA00022989"/>
    </source>
</evidence>
<feature type="domain" description="Ionotropic glutamate receptor C-terminal" evidence="15">
    <location>
        <begin position="208"/>
        <end position="418"/>
    </location>
</feature>
<dbReference type="GO" id="GO:0050906">
    <property type="term" value="P:detection of stimulus involved in sensory perception"/>
    <property type="evidence" value="ECO:0007669"/>
    <property type="project" value="UniProtKB-ARBA"/>
</dbReference>
<reference evidence="17 18" key="1">
    <citation type="submission" date="2024-05" db="EMBL/GenBank/DDBJ databases">
        <title>Culex pipiens pipiens assembly and annotation.</title>
        <authorList>
            <person name="Alout H."/>
            <person name="Durand T."/>
        </authorList>
    </citation>
    <scope>NUCLEOTIDE SEQUENCE [LARGE SCALE GENOMIC DNA]</scope>
    <source>
        <strain evidence="17">HA-2024</strain>
        <tissue evidence="17">Whole body</tissue>
    </source>
</reference>
<dbReference type="PANTHER" id="PTHR42643">
    <property type="entry name" value="IONOTROPIC RECEPTOR 20A-RELATED"/>
    <property type="match status" value="1"/>
</dbReference>
<dbReference type="GO" id="GO:0005886">
    <property type="term" value="C:plasma membrane"/>
    <property type="evidence" value="ECO:0007669"/>
    <property type="project" value="UniProtKB-SubCell"/>
</dbReference>
<evidence type="ECO:0000256" key="3">
    <source>
        <dbReference type="ARBA" id="ARBA00022448"/>
    </source>
</evidence>
<dbReference type="EMBL" id="JBEHCU010004980">
    <property type="protein sequence ID" value="KAL1401313.1"/>
    <property type="molecule type" value="Genomic_DNA"/>
</dbReference>
<dbReference type="InterPro" id="IPR001320">
    <property type="entry name" value="Iontro_rcpt_C"/>
</dbReference>
<dbReference type="SUPFAM" id="SSF53850">
    <property type="entry name" value="Periplasmic binding protein-like II"/>
    <property type="match status" value="1"/>
</dbReference>
<comment type="subcellular location">
    <subcellularLocation>
        <location evidence="1">Cell membrane</location>
        <topology evidence="1">Multi-pass membrane protein</topology>
    </subcellularLocation>
</comment>
<sequence length="627" mass="70048">MSESQAAEKKSAKFPKLSCAGLFLLLCFSQLAITAVRGAIPVVRPDRTGPNRYGTKSFVYHSDTRTSQAVKDAFQEKLANELKGRMLKVTTLEDWPLSYTERINGTLIGRGVAFEMLEFLMEKFKFNYTLVMPEHNIVGSSDDMDGSIIELLANEKADIAVAFLPILADARQHILYSTGLDEGEWMMIMIRPLESASGSGLLAPFDRDVWILILVSLLAVGPIIYGLLVIRYYLTKDSEQVRYTLPHCIWFVYGALMKQGSTLSPTGDSTRILFASWWIFITILTSFYTANLTAFLTLSKFTLPINNAEDVRRKSSPFVTIRGNAIEYAIKNVASGRSLDDVTAVPAALWLSDEALNSLSFLVDKHLVEFTTNLNDSDILMTTVAKKNYVYVRDRPAIEHLVYNDYLVRRKVNPINERSHCPFATATTPFLKRVRAFAYPNSTRWNALFDPQLLNMVEGGLIKFKLLENLPKAEICPQNLGGTERQLKNRDLVMTYLVMLDRVLHVDRRVLLGDSSPASRTSASRPRNSKPRGGPGLKLPPEKITYLSKGVSDSPPPPYAEIFSRHTSGMIGAKGMFGSQIVTDGDAARQMINGRDYMVVKEKNGIGSQLIPMRAPSAAIFQYTYTN</sequence>
<keyword evidence="18" id="KW-1185">Reference proteome</keyword>
<accession>A0ABD1DNH5</accession>
<dbReference type="Proteomes" id="UP001562425">
    <property type="component" value="Unassembled WGS sequence"/>
</dbReference>
<evidence type="ECO:0000313" key="17">
    <source>
        <dbReference type="EMBL" id="KAL1401313.1"/>
    </source>
</evidence>
<keyword evidence="6 14" id="KW-1133">Transmembrane helix</keyword>
<dbReference type="FunFam" id="3.40.190.10:FF:000277">
    <property type="entry name" value="glutamate receptor 2"/>
    <property type="match status" value="1"/>
</dbReference>
<evidence type="ECO:0000256" key="12">
    <source>
        <dbReference type="ARBA" id="ARBA00023303"/>
    </source>
</evidence>
<evidence type="ECO:0008006" key="19">
    <source>
        <dbReference type="Google" id="ProtNLM"/>
    </source>
</evidence>
<keyword evidence="5 14" id="KW-0812">Transmembrane</keyword>
<feature type="domain" description="Ionotropic glutamate receptor L-glutamate and glycine-binding" evidence="16">
    <location>
        <begin position="86"/>
        <end position="179"/>
    </location>
</feature>
<keyword evidence="9" id="KW-0675">Receptor</keyword>
<comment type="caution">
    <text evidence="17">The sequence shown here is derived from an EMBL/GenBank/DDBJ whole genome shotgun (WGS) entry which is preliminary data.</text>
</comment>
<feature type="transmembrane region" description="Helical" evidence="14">
    <location>
        <begin position="209"/>
        <end position="234"/>
    </location>
</feature>
<gene>
    <name evidence="17" type="ORF">pipiens_006709</name>
</gene>
<evidence type="ECO:0000256" key="8">
    <source>
        <dbReference type="ARBA" id="ARBA00023136"/>
    </source>
</evidence>
<dbReference type="PANTHER" id="PTHR42643:SF24">
    <property type="entry name" value="IONOTROPIC RECEPTOR 60A"/>
    <property type="match status" value="1"/>
</dbReference>
<dbReference type="FunFam" id="1.10.287.70:FF:000173">
    <property type="entry name" value="glutamate receptor 2"/>
    <property type="match status" value="1"/>
</dbReference>
<evidence type="ECO:0000256" key="14">
    <source>
        <dbReference type="SAM" id="Phobius"/>
    </source>
</evidence>
<proteinExistence type="inferred from homology"/>
<dbReference type="AlphaFoldDB" id="A0ABD1DNH5"/>
<name>A0ABD1DNH5_CULPP</name>
<evidence type="ECO:0000256" key="1">
    <source>
        <dbReference type="ARBA" id="ARBA00004651"/>
    </source>
</evidence>
<dbReference type="GO" id="GO:0034220">
    <property type="term" value="P:monoatomic ion transmembrane transport"/>
    <property type="evidence" value="ECO:0007669"/>
    <property type="project" value="UniProtKB-KW"/>
</dbReference>
<dbReference type="Gene3D" id="1.10.287.70">
    <property type="match status" value="1"/>
</dbReference>
<keyword evidence="7" id="KW-0406">Ion transport</keyword>
<evidence type="ECO:0000313" key="18">
    <source>
        <dbReference type="Proteomes" id="UP001562425"/>
    </source>
</evidence>
<feature type="region of interest" description="Disordered" evidence="13">
    <location>
        <begin position="514"/>
        <end position="540"/>
    </location>
</feature>
<evidence type="ECO:0000256" key="10">
    <source>
        <dbReference type="ARBA" id="ARBA00023180"/>
    </source>
</evidence>
<keyword evidence="3" id="KW-0813">Transport</keyword>
<keyword evidence="12" id="KW-0407">Ion channel</keyword>
<evidence type="ECO:0000259" key="15">
    <source>
        <dbReference type="Pfam" id="PF00060"/>
    </source>
</evidence>
<dbReference type="Gene3D" id="3.40.190.10">
    <property type="entry name" value="Periplasmic binding protein-like II"/>
    <property type="match status" value="1"/>
</dbReference>
<dbReference type="Pfam" id="PF00060">
    <property type="entry name" value="Lig_chan"/>
    <property type="match status" value="1"/>
</dbReference>
<evidence type="ECO:0000259" key="16">
    <source>
        <dbReference type="Pfam" id="PF10613"/>
    </source>
</evidence>
<evidence type="ECO:0000256" key="13">
    <source>
        <dbReference type="SAM" id="MobiDB-lite"/>
    </source>
</evidence>
<evidence type="ECO:0000256" key="5">
    <source>
        <dbReference type="ARBA" id="ARBA00022692"/>
    </source>
</evidence>
<evidence type="ECO:0000256" key="4">
    <source>
        <dbReference type="ARBA" id="ARBA00022475"/>
    </source>
</evidence>
<keyword evidence="10" id="KW-0325">Glycoprotein</keyword>
<keyword evidence="4" id="KW-1003">Cell membrane</keyword>